<evidence type="ECO:0000313" key="7">
    <source>
        <dbReference type="EMBL" id="EIJ41067.1"/>
    </source>
</evidence>
<dbReference type="Proteomes" id="UP000005744">
    <property type="component" value="Unassembled WGS sequence"/>
</dbReference>
<dbReference type="InterPro" id="IPR003661">
    <property type="entry name" value="HisK_dim/P_dom"/>
</dbReference>
<dbReference type="eggNOG" id="COG4191">
    <property type="taxonomic scope" value="Bacteria"/>
</dbReference>
<dbReference type="Pfam" id="PF02518">
    <property type="entry name" value="HATPase_c"/>
    <property type="match status" value="1"/>
</dbReference>
<evidence type="ECO:0000256" key="3">
    <source>
        <dbReference type="ARBA" id="ARBA00022553"/>
    </source>
</evidence>
<reference evidence="7 8" key="1">
    <citation type="submission" date="2011-11" db="EMBL/GenBank/DDBJ databases">
        <title>Improved High-Quality Draft sequence of Beggiatoa alba B18lD.</title>
        <authorList>
            <consortium name="US DOE Joint Genome Institute"/>
            <person name="Lucas S."/>
            <person name="Han J."/>
            <person name="Lapidus A."/>
            <person name="Cheng J.-F."/>
            <person name="Goodwin L."/>
            <person name="Pitluck S."/>
            <person name="Peters L."/>
            <person name="Mikhailova N."/>
            <person name="Held B."/>
            <person name="Detter J.C."/>
            <person name="Han C."/>
            <person name="Tapia R."/>
            <person name="Land M."/>
            <person name="Hauser L."/>
            <person name="Kyrpides N."/>
            <person name="Ivanova N."/>
            <person name="Pagani I."/>
            <person name="Samuel K."/>
            <person name="Teske A."/>
            <person name="Mueller J."/>
            <person name="Woyke T."/>
        </authorList>
    </citation>
    <scope>NUCLEOTIDE SEQUENCE [LARGE SCALE GENOMIC DNA]</scope>
    <source>
        <strain evidence="7 8">B18LD</strain>
    </source>
</reference>
<dbReference type="InterPro" id="IPR011006">
    <property type="entry name" value="CheY-like_superfamily"/>
</dbReference>
<keyword evidence="7" id="KW-0808">Transferase</keyword>
<keyword evidence="7" id="KW-0418">Kinase</keyword>
<evidence type="ECO:0000256" key="1">
    <source>
        <dbReference type="ARBA" id="ARBA00000085"/>
    </source>
</evidence>
<evidence type="ECO:0000256" key="4">
    <source>
        <dbReference type="PROSITE-ProRule" id="PRU00169"/>
    </source>
</evidence>
<dbReference type="HOGENOM" id="CLU_000445_114_72_6"/>
<dbReference type="SUPFAM" id="SSF47384">
    <property type="entry name" value="Homodimeric domain of signal transducing histidine kinase"/>
    <property type="match status" value="1"/>
</dbReference>
<dbReference type="SUPFAM" id="SSF52172">
    <property type="entry name" value="CheY-like"/>
    <property type="match status" value="1"/>
</dbReference>
<dbReference type="InterPro" id="IPR004358">
    <property type="entry name" value="Sig_transdc_His_kin-like_C"/>
</dbReference>
<dbReference type="RefSeq" id="WP_002682661.1">
    <property type="nucleotide sequence ID" value="NZ_JH600070.1"/>
</dbReference>
<dbReference type="Gene3D" id="3.40.50.2300">
    <property type="match status" value="1"/>
</dbReference>
<dbReference type="InterPro" id="IPR003594">
    <property type="entry name" value="HATPase_dom"/>
</dbReference>
<comment type="catalytic activity">
    <reaction evidence="1">
        <text>ATP + protein L-histidine = ADP + protein N-phospho-L-histidine.</text>
        <dbReference type="EC" id="2.7.13.3"/>
    </reaction>
</comment>
<dbReference type="InterPro" id="IPR036097">
    <property type="entry name" value="HisK_dim/P_sf"/>
</dbReference>
<dbReference type="PRINTS" id="PR00344">
    <property type="entry name" value="BCTRLSENSOR"/>
</dbReference>
<dbReference type="AlphaFoldDB" id="I3CBS4"/>
<dbReference type="Gene3D" id="3.30.565.10">
    <property type="entry name" value="Histidine kinase-like ATPase, C-terminal domain"/>
    <property type="match status" value="1"/>
</dbReference>
<evidence type="ECO:0000256" key="2">
    <source>
        <dbReference type="ARBA" id="ARBA00012438"/>
    </source>
</evidence>
<dbReference type="GO" id="GO:0000155">
    <property type="term" value="F:phosphorelay sensor kinase activity"/>
    <property type="evidence" value="ECO:0007669"/>
    <property type="project" value="InterPro"/>
</dbReference>
<feature type="domain" description="Histidine kinase" evidence="5">
    <location>
        <begin position="155"/>
        <end position="367"/>
    </location>
</feature>
<feature type="modified residue" description="4-aspartylphosphate" evidence="4">
    <location>
        <position position="59"/>
    </location>
</feature>
<dbReference type="PANTHER" id="PTHR43547">
    <property type="entry name" value="TWO-COMPONENT HISTIDINE KINASE"/>
    <property type="match status" value="1"/>
</dbReference>
<dbReference type="Pfam" id="PF00072">
    <property type="entry name" value="Response_reg"/>
    <property type="match status" value="1"/>
</dbReference>
<evidence type="ECO:0000313" key="8">
    <source>
        <dbReference type="Proteomes" id="UP000005744"/>
    </source>
</evidence>
<feature type="domain" description="Response regulatory" evidence="6">
    <location>
        <begin position="10"/>
        <end position="126"/>
    </location>
</feature>
<dbReference type="InterPro" id="IPR036890">
    <property type="entry name" value="HATPase_C_sf"/>
</dbReference>
<dbReference type="SMART" id="SM00387">
    <property type="entry name" value="HATPase_c"/>
    <property type="match status" value="1"/>
</dbReference>
<dbReference type="CDD" id="cd19920">
    <property type="entry name" value="REC_PA4781-like"/>
    <property type="match status" value="1"/>
</dbReference>
<dbReference type="SMART" id="SM00448">
    <property type="entry name" value="REC"/>
    <property type="match status" value="1"/>
</dbReference>
<dbReference type="PANTHER" id="PTHR43547:SF2">
    <property type="entry name" value="HYBRID SIGNAL TRANSDUCTION HISTIDINE KINASE C"/>
    <property type="match status" value="1"/>
</dbReference>
<evidence type="ECO:0000259" key="5">
    <source>
        <dbReference type="PROSITE" id="PS50109"/>
    </source>
</evidence>
<dbReference type="InterPro" id="IPR001789">
    <property type="entry name" value="Sig_transdc_resp-reg_receiver"/>
</dbReference>
<dbReference type="EMBL" id="JH600070">
    <property type="protein sequence ID" value="EIJ41067.1"/>
    <property type="molecule type" value="Genomic_DNA"/>
</dbReference>
<dbReference type="EC" id="2.7.13.3" evidence="2"/>
<evidence type="ECO:0000259" key="6">
    <source>
        <dbReference type="PROSITE" id="PS50110"/>
    </source>
</evidence>
<keyword evidence="3 4" id="KW-0597">Phosphoprotein</keyword>
<protein>
    <recommendedName>
        <fullName evidence="2">histidine kinase</fullName>
        <ecNumber evidence="2">2.7.13.3</ecNumber>
    </recommendedName>
</protein>
<dbReference type="PROSITE" id="PS50109">
    <property type="entry name" value="HIS_KIN"/>
    <property type="match status" value="1"/>
</dbReference>
<dbReference type="InterPro" id="IPR005467">
    <property type="entry name" value="His_kinase_dom"/>
</dbReference>
<gene>
    <name evidence="7" type="ORF">BegalDRAFT_0144</name>
</gene>
<accession>I3CBS4</accession>
<dbReference type="PROSITE" id="PS50110">
    <property type="entry name" value="RESPONSE_REGULATORY"/>
    <property type="match status" value="1"/>
</dbReference>
<dbReference type="SUPFAM" id="SSF55874">
    <property type="entry name" value="ATPase domain of HSP90 chaperone/DNA topoisomerase II/histidine kinase"/>
    <property type="match status" value="1"/>
</dbReference>
<dbReference type="CDD" id="cd00082">
    <property type="entry name" value="HisKA"/>
    <property type="match status" value="1"/>
</dbReference>
<keyword evidence="8" id="KW-1185">Reference proteome</keyword>
<dbReference type="STRING" id="395493.BegalDRAFT_0144"/>
<dbReference type="Gene3D" id="1.10.287.130">
    <property type="match status" value="1"/>
</dbReference>
<organism evidence="7 8">
    <name type="scientific">Beggiatoa alba B18LD</name>
    <dbReference type="NCBI Taxonomy" id="395493"/>
    <lineage>
        <taxon>Bacteria</taxon>
        <taxon>Pseudomonadati</taxon>
        <taxon>Pseudomonadota</taxon>
        <taxon>Gammaproteobacteria</taxon>
        <taxon>Thiotrichales</taxon>
        <taxon>Thiotrichaceae</taxon>
        <taxon>Beggiatoa</taxon>
    </lineage>
</organism>
<sequence>MMNLTLSKKTILVIDDMPDNVRLLLKLLTEAGFRVLVARDGREGIARTEYIQPDLILLDMMMPEMNGFDTCKILKSQDKTRHIPIVFMTAIADTASKVRGFELGAVDYITKPFHSAEVLARVNAQLQIHQLQNTLRQQTIVLEEKNRDLEAFAQMVAHNLKSPLSSLINVLDMVADEITIQSESYEKIRWSIQVGWDMNQCIEALLLLARVGGETVLELEPLDMVSLINTVVHQRLDYSIKKKRAIINMPEELPIAQGYPLWVLEIWSNYLSNALKYGGTPPMLTIGADEQDNKMLRFWVKDNGTGITQEQQQKLFMPFSRLNLQTEGYGLGLSIVRQIVEKLGGQVGIESQLGQGSLFYFTLPAYPIE</sequence>
<name>I3CBS4_9GAMM</name>
<proteinExistence type="predicted"/>